<proteinExistence type="predicted"/>
<reference evidence="2" key="2">
    <citation type="submission" date="2023-05" db="EMBL/GenBank/DDBJ databases">
        <authorList>
            <consortium name="Lawrence Berkeley National Laboratory"/>
            <person name="Steindorff A."/>
            <person name="Hensen N."/>
            <person name="Bonometti L."/>
            <person name="Westerberg I."/>
            <person name="Brannstrom I.O."/>
            <person name="Guillou S."/>
            <person name="Cros-Aarteil S."/>
            <person name="Calhoun S."/>
            <person name="Haridas S."/>
            <person name="Kuo A."/>
            <person name="Mondo S."/>
            <person name="Pangilinan J."/>
            <person name="Riley R."/>
            <person name="Labutti K."/>
            <person name="Andreopoulos B."/>
            <person name="Lipzen A."/>
            <person name="Chen C."/>
            <person name="Yanf M."/>
            <person name="Daum C."/>
            <person name="Ng V."/>
            <person name="Clum A."/>
            <person name="Ohm R."/>
            <person name="Martin F."/>
            <person name="Silar P."/>
            <person name="Natvig D."/>
            <person name="Lalanne C."/>
            <person name="Gautier V."/>
            <person name="Ament-Velasquez S.L."/>
            <person name="Kruys A."/>
            <person name="Hutchinson M.I."/>
            <person name="Powell A.J."/>
            <person name="Barry K."/>
            <person name="Miller A.N."/>
            <person name="Grigoriev I.V."/>
            <person name="Debuchy R."/>
            <person name="Gladieux P."/>
            <person name="Thoren M.H."/>
            <person name="Johannesson H."/>
        </authorList>
    </citation>
    <scope>NUCLEOTIDE SEQUENCE</scope>
    <source>
        <strain evidence="2">PSN293</strain>
    </source>
</reference>
<dbReference type="InterPro" id="IPR011249">
    <property type="entry name" value="Metalloenz_LuxS/M16"/>
</dbReference>
<feature type="domain" description="Peptidase M16 middle/third" evidence="1">
    <location>
        <begin position="2"/>
        <end position="52"/>
    </location>
</feature>
<evidence type="ECO:0000259" key="1">
    <source>
        <dbReference type="Pfam" id="PF16187"/>
    </source>
</evidence>
<protein>
    <recommendedName>
        <fullName evidence="1">Peptidase M16 middle/third domain-containing protein</fullName>
    </recommendedName>
</protein>
<feature type="non-terminal residue" evidence="2">
    <location>
        <position position="1"/>
    </location>
</feature>
<dbReference type="Pfam" id="PF16187">
    <property type="entry name" value="Peptidase_M16_M"/>
    <property type="match status" value="1"/>
</dbReference>
<sequence length="53" mass="6339">LQRPIPREWLLSGHRKLRKFDAKLIKDGLACLRPDNFKLTIVSRDLPGKWERR</sequence>
<accession>A0AAN6XXJ7</accession>
<comment type="caution">
    <text evidence="2">The sequence shown here is derived from an EMBL/GenBank/DDBJ whole genome shotgun (WGS) entry which is preliminary data.</text>
</comment>
<dbReference type="Gene3D" id="3.30.830.10">
    <property type="entry name" value="Metalloenzyme, LuxS/M16 peptidase-like"/>
    <property type="match status" value="1"/>
</dbReference>
<name>A0AAN6XXJ7_9PEZI</name>
<reference evidence="2" key="1">
    <citation type="journal article" date="2023" name="Mol. Phylogenet. Evol.">
        <title>Genome-scale phylogeny and comparative genomics of the fungal order Sordariales.</title>
        <authorList>
            <person name="Hensen N."/>
            <person name="Bonometti L."/>
            <person name="Westerberg I."/>
            <person name="Brannstrom I.O."/>
            <person name="Guillou S."/>
            <person name="Cros-Aarteil S."/>
            <person name="Calhoun S."/>
            <person name="Haridas S."/>
            <person name="Kuo A."/>
            <person name="Mondo S."/>
            <person name="Pangilinan J."/>
            <person name="Riley R."/>
            <person name="LaButti K."/>
            <person name="Andreopoulos B."/>
            <person name="Lipzen A."/>
            <person name="Chen C."/>
            <person name="Yan M."/>
            <person name="Daum C."/>
            <person name="Ng V."/>
            <person name="Clum A."/>
            <person name="Steindorff A."/>
            <person name="Ohm R.A."/>
            <person name="Martin F."/>
            <person name="Silar P."/>
            <person name="Natvig D.O."/>
            <person name="Lalanne C."/>
            <person name="Gautier V."/>
            <person name="Ament-Velasquez S.L."/>
            <person name="Kruys A."/>
            <person name="Hutchinson M.I."/>
            <person name="Powell A.J."/>
            <person name="Barry K."/>
            <person name="Miller A.N."/>
            <person name="Grigoriev I.V."/>
            <person name="Debuchy R."/>
            <person name="Gladieux P."/>
            <person name="Hiltunen Thoren M."/>
            <person name="Johannesson H."/>
        </authorList>
    </citation>
    <scope>NUCLEOTIDE SEQUENCE</scope>
    <source>
        <strain evidence="2">PSN293</strain>
    </source>
</reference>
<dbReference type="GO" id="GO:0046872">
    <property type="term" value="F:metal ion binding"/>
    <property type="evidence" value="ECO:0007669"/>
    <property type="project" value="InterPro"/>
</dbReference>
<gene>
    <name evidence="2" type="ORF">QBC37DRAFT_459502</name>
</gene>
<evidence type="ECO:0000313" key="3">
    <source>
        <dbReference type="Proteomes" id="UP001301769"/>
    </source>
</evidence>
<keyword evidence="3" id="KW-1185">Reference proteome</keyword>
<dbReference type="AlphaFoldDB" id="A0AAN6XXJ7"/>
<dbReference type="Proteomes" id="UP001301769">
    <property type="component" value="Unassembled WGS sequence"/>
</dbReference>
<organism evidence="2 3">
    <name type="scientific">Rhypophila decipiens</name>
    <dbReference type="NCBI Taxonomy" id="261697"/>
    <lineage>
        <taxon>Eukaryota</taxon>
        <taxon>Fungi</taxon>
        <taxon>Dikarya</taxon>
        <taxon>Ascomycota</taxon>
        <taxon>Pezizomycotina</taxon>
        <taxon>Sordariomycetes</taxon>
        <taxon>Sordariomycetidae</taxon>
        <taxon>Sordariales</taxon>
        <taxon>Naviculisporaceae</taxon>
        <taxon>Rhypophila</taxon>
    </lineage>
</organism>
<feature type="non-terminal residue" evidence="2">
    <location>
        <position position="53"/>
    </location>
</feature>
<dbReference type="EMBL" id="MU858429">
    <property type="protein sequence ID" value="KAK4206372.1"/>
    <property type="molecule type" value="Genomic_DNA"/>
</dbReference>
<evidence type="ECO:0000313" key="2">
    <source>
        <dbReference type="EMBL" id="KAK4206372.1"/>
    </source>
</evidence>
<dbReference type="InterPro" id="IPR032632">
    <property type="entry name" value="Peptidase_M16_M"/>
</dbReference>
<dbReference type="SUPFAM" id="SSF63411">
    <property type="entry name" value="LuxS/MPP-like metallohydrolase"/>
    <property type="match status" value="1"/>
</dbReference>